<dbReference type="Proteomes" id="UP001055811">
    <property type="component" value="Linkage Group LG08"/>
</dbReference>
<evidence type="ECO:0000313" key="2">
    <source>
        <dbReference type="Proteomes" id="UP001055811"/>
    </source>
</evidence>
<sequence length="107" mass="12956">MKMRFSICVDVYHRFRPANVVDIDAQDMDNELAEVEYVEDIYKFYKLVEVQIWAPEVNDFVQISDRAYEHRHVLVMEKRILGRLEWNLTLPTLYVFLTRLPDDRDFV</sequence>
<organism evidence="1 2">
    <name type="scientific">Cichorium intybus</name>
    <name type="common">Chicory</name>
    <dbReference type="NCBI Taxonomy" id="13427"/>
    <lineage>
        <taxon>Eukaryota</taxon>
        <taxon>Viridiplantae</taxon>
        <taxon>Streptophyta</taxon>
        <taxon>Embryophyta</taxon>
        <taxon>Tracheophyta</taxon>
        <taxon>Spermatophyta</taxon>
        <taxon>Magnoliopsida</taxon>
        <taxon>eudicotyledons</taxon>
        <taxon>Gunneridae</taxon>
        <taxon>Pentapetalae</taxon>
        <taxon>asterids</taxon>
        <taxon>campanulids</taxon>
        <taxon>Asterales</taxon>
        <taxon>Asteraceae</taxon>
        <taxon>Cichorioideae</taxon>
        <taxon>Cichorieae</taxon>
        <taxon>Cichoriinae</taxon>
        <taxon>Cichorium</taxon>
    </lineage>
</organism>
<proteinExistence type="predicted"/>
<reference evidence="2" key="1">
    <citation type="journal article" date="2022" name="Mol. Ecol. Resour.">
        <title>The genomes of chicory, endive, great burdock and yacon provide insights into Asteraceae palaeo-polyploidization history and plant inulin production.</title>
        <authorList>
            <person name="Fan W."/>
            <person name="Wang S."/>
            <person name="Wang H."/>
            <person name="Wang A."/>
            <person name="Jiang F."/>
            <person name="Liu H."/>
            <person name="Zhao H."/>
            <person name="Xu D."/>
            <person name="Zhang Y."/>
        </authorList>
    </citation>
    <scope>NUCLEOTIDE SEQUENCE [LARGE SCALE GENOMIC DNA]</scope>
    <source>
        <strain evidence="2">cv. Punajuju</strain>
    </source>
</reference>
<gene>
    <name evidence="1" type="ORF">L2E82_45192</name>
</gene>
<keyword evidence="2" id="KW-1185">Reference proteome</keyword>
<accession>A0ACB8ZRE4</accession>
<name>A0ACB8ZRE4_CICIN</name>
<dbReference type="EMBL" id="CM042016">
    <property type="protein sequence ID" value="KAI3700559.1"/>
    <property type="molecule type" value="Genomic_DNA"/>
</dbReference>
<evidence type="ECO:0000313" key="1">
    <source>
        <dbReference type="EMBL" id="KAI3700559.1"/>
    </source>
</evidence>
<comment type="caution">
    <text evidence="1">The sequence shown here is derived from an EMBL/GenBank/DDBJ whole genome shotgun (WGS) entry which is preliminary data.</text>
</comment>
<reference evidence="1 2" key="2">
    <citation type="journal article" date="2022" name="Mol. Ecol. Resour.">
        <title>The genomes of chicory, endive, great burdock and yacon provide insights into Asteraceae paleo-polyploidization history and plant inulin production.</title>
        <authorList>
            <person name="Fan W."/>
            <person name="Wang S."/>
            <person name="Wang H."/>
            <person name="Wang A."/>
            <person name="Jiang F."/>
            <person name="Liu H."/>
            <person name="Zhao H."/>
            <person name="Xu D."/>
            <person name="Zhang Y."/>
        </authorList>
    </citation>
    <scope>NUCLEOTIDE SEQUENCE [LARGE SCALE GENOMIC DNA]</scope>
    <source>
        <strain evidence="2">cv. Punajuju</strain>
        <tissue evidence="1">Leaves</tissue>
    </source>
</reference>
<protein>
    <submittedName>
        <fullName evidence="1">Uncharacterized protein</fullName>
    </submittedName>
</protein>